<proteinExistence type="predicted"/>
<keyword evidence="3" id="KW-1185">Reference proteome</keyword>
<organism evidence="2 3">
    <name type="scientific">Ridgeia piscesae</name>
    <name type="common">Tubeworm</name>
    <dbReference type="NCBI Taxonomy" id="27915"/>
    <lineage>
        <taxon>Eukaryota</taxon>
        <taxon>Metazoa</taxon>
        <taxon>Spiralia</taxon>
        <taxon>Lophotrochozoa</taxon>
        <taxon>Annelida</taxon>
        <taxon>Polychaeta</taxon>
        <taxon>Sedentaria</taxon>
        <taxon>Canalipalpata</taxon>
        <taxon>Sabellida</taxon>
        <taxon>Siboglinidae</taxon>
        <taxon>Ridgeia</taxon>
    </lineage>
</organism>
<accession>A0AAD9UHR2</accession>
<dbReference type="EMBL" id="JAODUO010000100">
    <property type="protein sequence ID" value="KAK2189657.1"/>
    <property type="molecule type" value="Genomic_DNA"/>
</dbReference>
<evidence type="ECO:0000313" key="2">
    <source>
        <dbReference type="EMBL" id="KAK2189657.1"/>
    </source>
</evidence>
<dbReference type="Proteomes" id="UP001209878">
    <property type="component" value="Unassembled WGS sequence"/>
</dbReference>
<evidence type="ECO:0000256" key="1">
    <source>
        <dbReference type="SAM" id="MobiDB-lite"/>
    </source>
</evidence>
<dbReference type="AlphaFoldDB" id="A0AAD9UHR2"/>
<gene>
    <name evidence="2" type="ORF">NP493_100g02017</name>
</gene>
<feature type="compositionally biased region" description="Basic and acidic residues" evidence="1">
    <location>
        <begin position="113"/>
        <end position="123"/>
    </location>
</feature>
<feature type="region of interest" description="Disordered" evidence="1">
    <location>
        <begin position="113"/>
        <end position="150"/>
    </location>
</feature>
<sequence>MWLSILGLEKSPRQRKREEKTNSRTKNKDYRSQVVFPYVEGVSERVHRVMKKYGVATVIRPHTTLRCLLVHLKEKVELVEQGQYTSRLPCFRTKSLRRILKICWPRRISNEHLLEEPNQEKSEPPSPEDSGSGLATCSGKKTHPQERASE</sequence>
<evidence type="ECO:0000313" key="3">
    <source>
        <dbReference type="Proteomes" id="UP001209878"/>
    </source>
</evidence>
<name>A0AAD9UHR2_RIDPI</name>
<protein>
    <submittedName>
        <fullName evidence="2">Uncharacterized protein</fullName>
    </submittedName>
</protein>
<comment type="caution">
    <text evidence="2">The sequence shown here is derived from an EMBL/GenBank/DDBJ whole genome shotgun (WGS) entry which is preliminary data.</text>
</comment>
<reference evidence="2" key="1">
    <citation type="journal article" date="2023" name="Mol. Biol. Evol.">
        <title>Third-Generation Sequencing Reveals the Adaptive Role of the Epigenome in Three Deep-Sea Polychaetes.</title>
        <authorList>
            <person name="Perez M."/>
            <person name="Aroh O."/>
            <person name="Sun Y."/>
            <person name="Lan Y."/>
            <person name="Juniper S.K."/>
            <person name="Young C.R."/>
            <person name="Angers B."/>
            <person name="Qian P.Y."/>
        </authorList>
    </citation>
    <scope>NUCLEOTIDE SEQUENCE</scope>
    <source>
        <strain evidence="2">R07B-5</strain>
    </source>
</reference>